<dbReference type="InterPro" id="IPR000253">
    <property type="entry name" value="FHA_dom"/>
</dbReference>
<protein>
    <submittedName>
        <fullName evidence="5">Angiogenic factor with G patch and FHA domains 1</fullName>
    </submittedName>
</protein>
<dbReference type="InterPro" id="IPR008984">
    <property type="entry name" value="SMAD_FHA_dom_sf"/>
</dbReference>
<keyword evidence="4" id="KW-1185">Reference proteome</keyword>
<dbReference type="PROSITE" id="PS50006">
    <property type="entry name" value="FHA_DOMAIN"/>
    <property type="match status" value="1"/>
</dbReference>
<dbReference type="InterPro" id="IPR053027">
    <property type="entry name" value="AGGF1"/>
</dbReference>
<reference evidence="5" key="1">
    <citation type="submission" date="2022-11" db="UniProtKB">
        <authorList>
            <consortium name="WormBaseParasite"/>
        </authorList>
    </citation>
    <scope>IDENTIFICATION</scope>
</reference>
<dbReference type="PANTHER" id="PTHR23106">
    <property type="entry name" value="ANGIOGENIC FACTOR WITH G PATCH AND FHA DOMAINS 1"/>
    <property type="match status" value="1"/>
</dbReference>
<dbReference type="AlphaFoldDB" id="A0A914UHA5"/>
<feature type="domain" description="G-patch" evidence="3">
    <location>
        <begin position="506"/>
        <end position="552"/>
    </location>
</feature>
<evidence type="ECO:0000259" key="3">
    <source>
        <dbReference type="PROSITE" id="PS50174"/>
    </source>
</evidence>
<accession>A0A914UHA5</accession>
<dbReference type="SMART" id="SM00443">
    <property type="entry name" value="G_patch"/>
    <property type="match status" value="1"/>
</dbReference>
<evidence type="ECO:0000313" key="4">
    <source>
        <dbReference type="Proteomes" id="UP000887566"/>
    </source>
</evidence>
<dbReference type="SMART" id="SM00240">
    <property type="entry name" value="FHA"/>
    <property type="match status" value="1"/>
</dbReference>
<evidence type="ECO:0000256" key="1">
    <source>
        <dbReference type="SAM" id="MobiDB-lite"/>
    </source>
</evidence>
<dbReference type="InterPro" id="IPR041591">
    <property type="entry name" value="OCRE"/>
</dbReference>
<dbReference type="GO" id="GO:0003676">
    <property type="term" value="F:nucleic acid binding"/>
    <property type="evidence" value="ECO:0007669"/>
    <property type="project" value="InterPro"/>
</dbReference>
<dbReference type="Gene3D" id="2.60.200.20">
    <property type="match status" value="1"/>
</dbReference>
<dbReference type="Proteomes" id="UP000887566">
    <property type="component" value="Unplaced"/>
</dbReference>
<dbReference type="Pfam" id="PF00498">
    <property type="entry name" value="FHA"/>
    <property type="match status" value="1"/>
</dbReference>
<dbReference type="Pfam" id="PF17780">
    <property type="entry name" value="OCRE"/>
    <property type="match status" value="1"/>
</dbReference>
<evidence type="ECO:0000313" key="5">
    <source>
        <dbReference type="WBParaSite" id="PSAMB.scaffold1018size37064.g10491.t1"/>
    </source>
</evidence>
<dbReference type="Pfam" id="PF01585">
    <property type="entry name" value="G-patch"/>
    <property type="match status" value="1"/>
</dbReference>
<feature type="domain" description="FHA" evidence="2">
    <location>
        <begin position="306"/>
        <end position="360"/>
    </location>
</feature>
<dbReference type="PANTHER" id="PTHR23106:SF24">
    <property type="entry name" value="ANGIOGENIC FACTOR WITH G PATCH AND FHA DOMAINS 1"/>
    <property type="match status" value="1"/>
</dbReference>
<name>A0A914UHA5_9BILA</name>
<sequence length="597" mass="66869">MIEEQESDPLHDLRAENEALKTRVALLTKLLQEQGDEKIFADACVQTEQVDESDNDGSIEILDDVSTPWSAPHSAAIPGCSNTANGQISIADMVRSAAEQTVTEQSLPGFVFCPNSGMYFNQESGYYYDPHSTLFYHSSTQQYYYYDQAANEYKVYGQAAASSSTPSAPSASSKYSSRKYRKLAQRYQPPEDVETGAFECVMDMLDRLSFFVDGRRPKRTYMALMGEGSHSNSNDDPHIMSELIDLTEDDDAIDAVGDANSSDDDEEMREMMRRREQEEEANRHPPCIRLMEMPNNTLHIVTISGGVLGRMTGCDVQLSGENIESVSRTHSKITYDADRRRYYVEDMNSKYGTFVNHEKTMKKTRLQHGDKLQVGSKTLSVHLHQGSNTCAGCEQGLYVVPQTSASAVEPAMTRTAKERMRKKETKLLKKQCGLVGEDYVKEQRETHKELKTQYKDRASERRQLYGSEHDAHGRRFVPAPLPTVLPAVQSASQGPAPANVNKALSSDNKGFKMLSKMGWKEGKGIGKTDQGIAEPIPHEVRVNRSGLGAEEKKHEAPKTAKERMWLATQKRYAQAQSAKPLFDSEVQELKTFTKSTE</sequence>
<organism evidence="4 5">
    <name type="scientific">Plectus sambesii</name>
    <dbReference type="NCBI Taxonomy" id="2011161"/>
    <lineage>
        <taxon>Eukaryota</taxon>
        <taxon>Metazoa</taxon>
        <taxon>Ecdysozoa</taxon>
        <taxon>Nematoda</taxon>
        <taxon>Chromadorea</taxon>
        <taxon>Plectida</taxon>
        <taxon>Plectina</taxon>
        <taxon>Plectoidea</taxon>
        <taxon>Plectidae</taxon>
        <taxon>Plectus</taxon>
    </lineage>
</organism>
<dbReference type="PROSITE" id="PS50174">
    <property type="entry name" value="G_PATCH"/>
    <property type="match status" value="1"/>
</dbReference>
<dbReference type="CDD" id="cd16074">
    <property type="entry name" value="OCRE"/>
    <property type="match status" value="1"/>
</dbReference>
<dbReference type="WBParaSite" id="PSAMB.scaffold1018size37064.g10491.t1">
    <property type="protein sequence ID" value="PSAMB.scaffold1018size37064.g10491.t1"/>
    <property type="gene ID" value="PSAMB.scaffold1018size37064.g10491"/>
</dbReference>
<feature type="region of interest" description="Disordered" evidence="1">
    <location>
        <begin position="254"/>
        <end position="282"/>
    </location>
</feature>
<proteinExistence type="predicted"/>
<evidence type="ECO:0000259" key="2">
    <source>
        <dbReference type="PROSITE" id="PS50006"/>
    </source>
</evidence>
<dbReference type="InterPro" id="IPR000467">
    <property type="entry name" value="G_patch_dom"/>
</dbReference>
<dbReference type="SUPFAM" id="SSF49879">
    <property type="entry name" value="SMAD/FHA domain"/>
    <property type="match status" value="1"/>
</dbReference>
<feature type="compositionally biased region" description="Basic and acidic residues" evidence="1">
    <location>
        <begin position="269"/>
        <end position="282"/>
    </location>
</feature>